<dbReference type="SUPFAM" id="SSF47203">
    <property type="entry name" value="Acyl-CoA dehydrogenase C-terminal domain-like"/>
    <property type="match status" value="1"/>
</dbReference>
<dbReference type="EMBL" id="DYTQ01000048">
    <property type="protein sequence ID" value="HJH23715.1"/>
    <property type="molecule type" value="Genomic_DNA"/>
</dbReference>
<reference evidence="14" key="2">
    <citation type="journal article" date="2021" name="PeerJ">
        <title>Extensive microbial diversity within the chicken gut microbiome revealed by metagenomics and culture.</title>
        <authorList>
            <person name="Gilroy R."/>
            <person name="Ravi A."/>
            <person name="Getino M."/>
            <person name="Pursley I."/>
            <person name="Horton D.L."/>
            <person name="Alikhan N.F."/>
            <person name="Baker D."/>
            <person name="Gharbi K."/>
            <person name="Hall N."/>
            <person name="Watson M."/>
            <person name="Adriaenssens E.M."/>
            <person name="Foster-Nyarko E."/>
            <person name="Jarju S."/>
            <person name="Secka A."/>
            <person name="Antonio M."/>
            <person name="Oren A."/>
            <person name="Chaudhuri R.R."/>
            <person name="La Ragione R."/>
            <person name="Hildebrand F."/>
            <person name="Pallen M.J."/>
        </authorList>
    </citation>
    <scope>NUCLEOTIDE SEQUENCE</scope>
    <source>
        <strain evidence="14">CHK175-13533</strain>
    </source>
</reference>
<reference evidence="14" key="3">
    <citation type="submission" date="2021-09" db="EMBL/GenBank/DDBJ databases">
        <authorList>
            <person name="Gilroy R."/>
        </authorList>
    </citation>
    <scope>NUCLEOTIDE SEQUENCE</scope>
    <source>
        <strain evidence="14">CHK175-13533</strain>
    </source>
</reference>
<comment type="function">
    <text evidence="7">Involved in the assimilation of dimethylsulphoniopropionate (DMSP), an important compound in the fixation of carbon in marine phytoplankton, by mediating the conversion of 3-(methylthio)propanoyl-CoA (MMPA-CoA) to 3-(methylthio)acryloyl-CoA (MTA-CoA).</text>
</comment>
<reference evidence="15 17" key="1">
    <citation type="submission" date="2020-03" db="EMBL/GenBank/DDBJ databases">
        <title>Genomic Encyclopedia of Type Strains, Phase IV (KMG-IV): sequencing the most valuable type-strain genomes for metagenomic binning, comparative biology and taxonomic classification.</title>
        <authorList>
            <person name="Goeker M."/>
        </authorList>
    </citation>
    <scope>NUCLEOTIDE SEQUENCE [LARGE SCALE GENOMIC DNA]</scope>
    <source>
        <strain evidence="15 17">DSM 26613</strain>
    </source>
</reference>
<dbReference type="FunFam" id="2.40.110.10:FF:000031">
    <property type="entry name" value="Acyl-CoA dehydrogenase, putative"/>
    <property type="match status" value="1"/>
</dbReference>
<evidence type="ECO:0000256" key="5">
    <source>
        <dbReference type="ARBA" id="ARBA00023002"/>
    </source>
</evidence>
<gene>
    <name evidence="15" type="ORF">GGR41_001382</name>
    <name evidence="14" type="ORF">K8U84_04090</name>
</gene>
<dbReference type="InterPro" id="IPR046373">
    <property type="entry name" value="Acyl-CoA_Oxase/DH_mid-dom_sf"/>
</dbReference>
<dbReference type="InterPro" id="IPR025878">
    <property type="entry name" value="Acyl-CoA_dh-like_C_dom"/>
</dbReference>
<evidence type="ECO:0000313" key="17">
    <source>
        <dbReference type="Proteomes" id="UP000783934"/>
    </source>
</evidence>
<dbReference type="PANTHER" id="PTHR42803:SF1">
    <property type="entry name" value="BROAD-SPECIFICITY LINEAR ACYL-COA DEHYDROGENASE FADE5"/>
    <property type="match status" value="1"/>
</dbReference>
<keyword evidence="5 15" id="KW-0560">Oxidoreductase</keyword>
<comment type="similarity">
    <text evidence="2">Belongs to the acyl-CoA dehydrogenase family.</text>
</comment>
<proteinExistence type="inferred from homology"/>
<evidence type="ECO:0000259" key="10">
    <source>
        <dbReference type="Pfam" id="PF00441"/>
    </source>
</evidence>
<evidence type="ECO:0000256" key="8">
    <source>
        <dbReference type="ARBA" id="ARBA00066694"/>
    </source>
</evidence>
<evidence type="ECO:0000259" key="11">
    <source>
        <dbReference type="Pfam" id="PF02770"/>
    </source>
</evidence>
<dbReference type="RefSeq" id="WP_167661199.1">
    <property type="nucleotide sequence ID" value="NZ_BMCQ01000001.1"/>
</dbReference>
<evidence type="ECO:0000256" key="1">
    <source>
        <dbReference type="ARBA" id="ARBA00001974"/>
    </source>
</evidence>
<dbReference type="InterPro" id="IPR036250">
    <property type="entry name" value="AcylCo_DH-like_C"/>
</dbReference>
<dbReference type="Gene3D" id="1.20.140.10">
    <property type="entry name" value="Butyryl-CoA Dehydrogenase, subunit A, domain 3"/>
    <property type="match status" value="1"/>
</dbReference>
<dbReference type="GO" id="GO:0016627">
    <property type="term" value="F:oxidoreductase activity, acting on the CH-CH group of donors"/>
    <property type="evidence" value="ECO:0007669"/>
    <property type="project" value="InterPro"/>
</dbReference>
<dbReference type="Pfam" id="PF02771">
    <property type="entry name" value="Acyl-CoA_dh_N"/>
    <property type="match status" value="1"/>
</dbReference>
<dbReference type="SUPFAM" id="SSF56645">
    <property type="entry name" value="Acyl-CoA dehydrogenase NM domain-like"/>
    <property type="match status" value="1"/>
</dbReference>
<accession>A0A9D2VFR1</accession>
<dbReference type="InterPro" id="IPR052166">
    <property type="entry name" value="Diverse_Acyl-CoA_DH"/>
</dbReference>
<evidence type="ECO:0000256" key="4">
    <source>
        <dbReference type="ARBA" id="ARBA00022827"/>
    </source>
</evidence>
<comment type="catalytic activity">
    <reaction evidence="6">
        <text>3-(methylsulfanyl)propanoyl-CoA + oxidized [electron-transfer flavoprotein] + H(+) = 3-(methylsulfanyl)acryloyl-CoA + reduced [electron-transfer flavoprotein]</text>
        <dbReference type="Rhea" id="RHEA:52612"/>
        <dbReference type="Rhea" id="RHEA-COMP:10685"/>
        <dbReference type="Rhea" id="RHEA-COMP:10686"/>
        <dbReference type="ChEBI" id="CHEBI:15378"/>
        <dbReference type="ChEBI" id="CHEBI:57692"/>
        <dbReference type="ChEBI" id="CHEBI:58307"/>
        <dbReference type="ChEBI" id="CHEBI:82815"/>
        <dbReference type="ChEBI" id="CHEBI:84994"/>
        <dbReference type="EC" id="1.3.99.41"/>
    </reaction>
    <physiologicalReaction direction="left-to-right" evidence="6">
        <dbReference type="Rhea" id="RHEA:52613"/>
    </physiologicalReaction>
</comment>
<comment type="caution">
    <text evidence="14">The sequence shown here is derived from an EMBL/GenBank/DDBJ whole genome shotgun (WGS) entry which is preliminary data.</text>
</comment>
<comment type="cofactor">
    <cofactor evidence="1">
        <name>FAD</name>
        <dbReference type="ChEBI" id="CHEBI:57692"/>
    </cofactor>
</comment>
<dbReference type="EMBL" id="JAATIZ010000002">
    <property type="protein sequence ID" value="NJB65153.1"/>
    <property type="molecule type" value="Genomic_DNA"/>
</dbReference>
<dbReference type="Gene3D" id="1.10.540.10">
    <property type="entry name" value="Acyl-CoA dehydrogenase/oxidase, N-terminal domain"/>
    <property type="match status" value="1"/>
</dbReference>
<dbReference type="InterPro" id="IPR009100">
    <property type="entry name" value="AcylCoA_DH/oxidase_NM_dom_sf"/>
</dbReference>
<evidence type="ECO:0000256" key="6">
    <source>
        <dbReference type="ARBA" id="ARBA00051388"/>
    </source>
</evidence>
<dbReference type="GO" id="GO:0050660">
    <property type="term" value="F:flavin adenine dinucleotide binding"/>
    <property type="evidence" value="ECO:0007669"/>
    <property type="project" value="InterPro"/>
</dbReference>
<dbReference type="Gene3D" id="2.40.110.10">
    <property type="entry name" value="Butyryl-CoA Dehydrogenase, subunit A, domain 2"/>
    <property type="match status" value="1"/>
</dbReference>
<feature type="domain" description="Acetyl-CoA dehydrogenase-like C-terminal" evidence="13">
    <location>
        <begin position="469"/>
        <end position="587"/>
    </location>
</feature>
<feature type="domain" description="Acyl-CoA dehydrogenase/oxidase N-terminal" evidence="12">
    <location>
        <begin position="76"/>
        <end position="157"/>
    </location>
</feature>
<sequence>MPAYQAPLHDMRFMAHYLKHYADKQCPPLADVFDLDLFHAIVVEADRFAQGMMQPSNRIADEFGAQLHEGTVHTTPEWHPLYTQFIESGWIGLALPEAQGGQGLPRSFARAVWEMWYSTNLAFSMLPQLNVAQAEALIATADPRWHQPWLEKIVSGQWAATMDLTEPQAGSDLAATTMRAEPQTDGSYRLFGQKIYISFGEHELAENIVHLVLARLPDAPAGHHGLSLFLAPKYLVDEQGQLGAKNDIACVSIEDKLGIRGSPTCTLIYGDNQGATAYLVGAPNQGLAQMFVMMNEARQAVALQAVGVSEKAYQLARQFARERVQGAVVGQDPATVQPIMHHPDVKRMLLELRSTTFAMRALCYSLGAYVDQLEHTTDAKQKKQLEQLVDVLLPVAKGWCTEKASYNSALAVQVFGGMGYVEETGIAQVMRDARILPIFEGTTGIQAKDLLGRKLLRDKGQSLAVLLQHIERSIAPLTQYPSLAATADLLQRAVDAGRASVESLLTSSRSLYSLFAVSVPLLELLGVLSAAWQLAQLAVFANQASAQAAEGQEYCVGVQQLWLYYATHQLPTVHALAQVVQSGGTAIEQADFDWALI</sequence>
<feature type="domain" description="Acyl-CoA dehydrogenase/oxidase C-terminal" evidence="10">
    <location>
        <begin position="284"/>
        <end position="450"/>
    </location>
</feature>
<evidence type="ECO:0000256" key="2">
    <source>
        <dbReference type="ARBA" id="ARBA00009347"/>
    </source>
</evidence>
<evidence type="ECO:0000313" key="16">
    <source>
        <dbReference type="Proteomes" id="UP000700248"/>
    </source>
</evidence>
<keyword evidence="4" id="KW-0274">FAD</keyword>
<dbReference type="PANTHER" id="PTHR42803">
    <property type="entry name" value="ACYL-COA DEHYDROGENASE"/>
    <property type="match status" value="1"/>
</dbReference>
<dbReference type="Pfam" id="PF12806">
    <property type="entry name" value="Acyl-CoA_dh_C"/>
    <property type="match status" value="1"/>
</dbReference>
<dbReference type="EC" id="1.3.99.41" evidence="8"/>
<dbReference type="AlphaFoldDB" id="A0A9D2VFR1"/>
<evidence type="ECO:0000313" key="15">
    <source>
        <dbReference type="EMBL" id="NJB65153.1"/>
    </source>
</evidence>
<evidence type="ECO:0000259" key="12">
    <source>
        <dbReference type="Pfam" id="PF02771"/>
    </source>
</evidence>
<dbReference type="Pfam" id="PF00441">
    <property type="entry name" value="Acyl-CoA_dh_1"/>
    <property type="match status" value="1"/>
</dbReference>
<organism evidence="14 16">
    <name type="scientific">Paenalcaligenes hominis</name>
    <dbReference type="NCBI Taxonomy" id="643674"/>
    <lineage>
        <taxon>Bacteria</taxon>
        <taxon>Pseudomonadati</taxon>
        <taxon>Pseudomonadota</taxon>
        <taxon>Betaproteobacteria</taxon>
        <taxon>Burkholderiales</taxon>
        <taxon>Alcaligenaceae</taxon>
        <taxon>Paenalcaligenes</taxon>
    </lineage>
</organism>
<evidence type="ECO:0000256" key="7">
    <source>
        <dbReference type="ARBA" id="ARBA00058683"/>
    </source>
</evidence>
<evidence type="ECO:0000256" key="9">
    <source>
        <dbReference type="ARBA" id="ARBA00069043"/>
    </source>
</evidence>
<dbReference type="Proteomes" id="UP000700248">
    <property type="component" value="Unassembled WGS sequence"/>
</dbReference>
<keyword evidence="17" id="KW-1185">Reference proteome</keyword>
<dbReference type="Proteomes" id="UP000783934">
    <property type="component" value="Unassembled WGS sequence"/>
</dbReference>
<keyword evidence="3" id="KW-0285">Flavoprotein</keyword>
<protein>
    <recommendedName>
        <fullName evidence="9">3-methylmercaptopropionyl-CoA dehydrogenase</fullName>
        <ecNumber evidence="8">1.3.99.41</ecNumber>
    </recommendedName>
</protein>
<dbReference type="InterPro" id="IPR037069">
    <property type="entry name" value="AcylCoA_DH/ox_N_sf"/>
</dbReference>
<dbReference type="InterPro" id="IPR006091">
    <property type="entry name" value="Acyl-CoA_Oxase/DH_mid-dom"/>
</dbReference>
<dbReference type="InterPro" id="IPR009075">
    <property type="entry name" value="AcylCo_DH/oxidase_C"/>
</dbReference>
<feature type="domain" description="Acyl-CoA oxidase/dehydrogenase middle" evidence="11">
    <location>
        <begin position="162"/>
        <end position="269"/>
    </location>
</feature>
<evidence type="ECO:0000313" key="14">
    <source>
        <dbReference type="EMBL" id="HJH23715.1"/>
    </source>
</evidence>
<dbReference type="InterPro" id="IPR013786">
    <property type="entry name" value="AcylCoA_DH/ox_N"/>
</dbReference>
<evidence type="ECO:0000259" key="13">
    <source>
        <dbReference type="Pfam" id="PF12806"/>
    </source>
</evidence>
<dbReference type="Pfam" id="PF02770">
    <property type="entry name" value="Acyl-CoA_dh_M"/>
    <property type="match status" value="1"/>
</dbReference>
<evidence type="ECO:0000256" key="3">
    <source>
        <dbReference type="ARBA" id="ARBA00022630"/>
    </source>
</evidence>
<name>A0A9D2VFR1_9BURK</name>